<sequence>MQMHARGLSLSLATMLIVGTVGVSQTAFSSDALRLTVQDLWWRQAGSSFQRVATFANYQNLNPTDIGEETVSEIVAATKDGMTLVYTDSPGESIGFVDITDPANPVAAGRVAVGGEPTSVDILGNELALVAVNTSEDYVNTSGKLVVVAIATRTIAGEIDLAGQPDSIKISPDGSYAAVVIENERDEDIEVAGIEGGLPQDPPGYLAIVDIDGADPAGWGLRTVDLTGLASYGSSDPEPEFVDVNEKNQAVVSLQENNHLVVVDLVDGRIVNDFDAGTVTLNGIDATEDGVISLSESLSHVAREPDAVAWVPIGRRGAHLIATANEGDLFGGSRGFSLFDRFGHVLFDSGSSLEELAVQHGHYPENRSENKGSEPEAIEYGRFDDGSYLFVGSERGSFIAVYDVKLAGPRFKQLLPAPQGPEGLLAIPARGLLIASGEEDDPSYGVRSSIMIYRLEDGEPTYPQIISDDLEGTPIPWSALSGMVAVPGERNTLLAVWDSYYSESRIVTIEVSDKPAVITDALTIRGGSGDYDPEGIAVAPDDTLWIASEGNADDSRPNRLLQVDPASGEVLREVGLPEEILACRAASENRSTLGSGFEGVALLPVRDGYKLLVAQQRGWDYTTSECEDLDDDAGGLNANGDPNRTRIWVYDPTANTWGHIGWELADLPEHASWVGLSEIARAPGGAYVLIERDNRTGDFAELKTLVKVRALNALNGLISNDEKRVYDLIPALESTSGWITDKPEGLAITRDGRTFVVTDNDGVEDWSGETWFLDLGRFWRLF</sequence>
<dbReference type="SUPFAM" id="SSF50969">
    <property type="entry name" value="YVTN repeat-like/Quinoprotein amine dehydrogenase"/>
    <property type="match status" value="2"/>
</dbReference>
<dbReference type="KEGG" id="tmb:Thimo_1546"/>
<evidence type="ECO:0000259" key="1">
    <source>
        <dbReference type="Pfam" id="PF13449"/>
    </source>
</evidence>
<dbReference type="InterPro" id="IPR015943">
    <property type="entry name" value="WD40/YVTN_repeat-like_dom_sf"/>
</dbReference>
<protein>
    <recommendedName>
        <fullName evidence="1">Phytase-like domain-containing protein</fullName>
    </recommendedName>
</protein>
<dbReference type="Pfam" id="PF13449">
    <property type="entry name" value="Phytase-like"/>
    <property type="match status" value="1"/>
</dbReference>
<dbReference type="InterPro" id="IPR011044">
    <property type="entry name" value="Quino_amine_DH_bsu"/>
</dbReference>
<reference evidence="2 3" key="1">
    <citation type="submission" date="2011-09" db="EMBL/GenBank/DDBJ databases">
        <title>Complete sequence of chromosome of Thioflavicoccus mobilis 8321.</title>
        <authorList>
            <consortium name="US DOE Joint Genome Institute"/>
            <person name="Lucas S."/>
            <person name="Han J."/>
            <person name="Lapidus A."/>
            <person name="Cheng J.-F."/>
            <person name="Goodwin L."/>
            <person name="Pitluck S."/>
            <person name="Peters L."/>
            <person name="Ovchinnikova G."/>
            <person name="Lu M."/>
            <person name="Detter J.C."/>
            <person name="Han C."/>
            <person name="Tapia R."/>
            <person name="Land M."/>
            <person name="Hauser L."/>
            <person name="Kyrpides N."/>
            <person name="Ivanova N."/>
            <person name="Pagani I."/>
            <person name="Vogl K."/>
            <person name="Liu Z."/>
            <person name="Imhoff J."/>
            <person name="Thiel V."/>
            <person name="Frigaard N.-U."/>
            <person name="Bryant D."/>
            <person name="Woyke T."/>
        </authorList>
    </citation>
    <scope>NUCLEOTIDE SEQUENCE [LARGE SCALE GENOMIC DNA]</scope>
    <source>
        <strain evidence="2 3">8321</strain>
    </source>
</reference>
<gene>
    <name evidence="2" type="ORF">Thimo_1546</name>
</gene>
<evidence type="ECO:0000313" key="2">
    <source>
        <dbReference type="EMBL" id="AGA90327.1"/>
    </source>
</evidence>
<dbReference type="HOGENOM" id="CLU_010077_0_0_6"/>
<accession>L0GWW9</accession>
<organism evidence="2 3">
    <name type="scientific">Thioflavicoccus mobilis 8321</name>
    <dbReference type="NCBI Taxonomy" id="765912"/>
    <lineage>
        <taxon>Bacteria</taxon>
        <taxon>Pseudomonadati</taxon>
        <taxon>Pseudomonadota</taxon>
        <taxon>Gammaproteobacteria</taxon>
        <taxon>Chromatiales</taxon>
        <taxon>Chromatiaceae</taxon>
        <taxon>Thioflavicoccus</taxon>
    </lineage>
</organism>
<dbReference type="PATRIC" id="fig|765912.4.peg.1509"/>
<proteinExistence type="predicted"/>
<evidence type="ECO:0000313" key="3">
    <source>
        <dbReference type="Proteomes" id="UP000010816"/>
    </source>
</evidence>
<dbReference type="InterPro" id="IPR027372">
    <property type="entry name" value="Phytase-like_dom"/>
</dbReference>
<feature type="domain" description="Phytase-like" evidence="1">
    <location>
        <begin position="475"/>
        <end position="761"/>
    </location>
</feature>
<dbReference type="Proteomes" id="UP000010816">
    <property type="component" value="Chromosome"/>
</dbReference>
<dbReference type="Gene3D" id="2.130.10.10">
    <property type="entry name" value="YVTN repeat-like/Quinoprotein amine dehydrogenase"/>
    <property type="match status" value="1"/>
</dbReference>
<dbReference type="STRING" id="765912.Thimo_1546"/>
<dbReference type="EMBL" id="CP003051">
    <property type="protein sequence ID" value="AGA90327.1"/>
    <property type="molecule type" value="Genomic_DNA"/>
</dbReference>
<name>L0GWW9_9GAMM</name>
<dbReference type="eggNOG" id="COG5276">
    <property type="taxonomic scope" value="Bacteria"/>
</dbReference>
<dbReference type="PANTHER" id="PTHR46928:SF1">
    <property type="entry name" value="MESENCHYME-SPECIFIC CELL SURFACE GLYCOPROTEIN"/>
    <property type="match status" value="1"/>
</dbReference>
<dbReference type="eggNOG" id="COG4222">
    <property type="taxonomic scope" value="Bacteria"/>
</dbReference>
<keyword evidence="3" id="KW-1185">Reference proteome</keyword>
<dbReference type="AlphaFoldDB" id="L0GWW9"/>
<dbReference type="PANTHER" id="PTHR46928">
    <property type="entry name" value="MESENCHYME-SPECIFIC CELL SURFACE GLYCOPROTEIN"/>
    <property type="match status" value="1"/>
</dbReference>
<dbReference type="InterPro" id="IPR052956">
    <property type="entry name" value="Mesenchyme-surface_protein"/>
</dbReference>